<dbReference type="EMBL" id="AMQN01032749">
    <property type="status" value="NOT_ANNOTATED_CDS"/>
    <property type="molecule type" value="Genomic_DNA"/>
</dbReference>
<evidence type="ECO:0000313" key="5">
    <source>
        <dbReference type="Proteomes" id="UP000014760"/>
    </source>
</evidence>
<evidence type="ECO:0000313" key="4">
    <source>
        <dbReference type="EnsemblMetazoa" id="CapteP209129"/>
    </source>
</evidence>
<name>R7TE82_CAPTE</name>
<dbReference type="InterPro" id="IPR038586">
    <property type="entry name" value="Tctex-1-like_sf"/>
</dbReference>
<feature type="region of interest" description="Disordered" evidence="2">
    <location>
        <begin position="35"/>
        <end position="78"/>
    </location>
</feature>
<sequence>MDCVLLYFWRVLYFDIKYFKYVLLYTEHHIGFGQGKVRKSKKNPNDLNLGTGGVAEPTRKFQSQSRGRDGSMSSMSEFRNAPQVTLEPTYKMEPDKQVAAREVYIERRIQGLLEGLLESAKYDPESAPGLSVTVANAIRNDLKSMETPRYKLICHVTLAGVLQASHI</sequence>
<dbReference type="OrthoDB" id="10248487at2759"/>
<accession>R7TE82</accession>
<organism evidence="3">
    <name type="scientific">Capitella teleta</name>
    <name type="common">Polychaete worm</name>
    <dbReference type="NCBI Taxonomy" id="283909"/>
    <lineage>
        <taxon>Eukaryota</taxon>
        <taxon>Metazoa</taxon>
        <taxon>Spiralia</taxon>
        <taxon>Lophotrochozoa</taxon>
        <taxon>Annelida</taxon>
        <taxon>Polychaeta</taxon>
        <taxon>Sedentaria</taxon>
        <taxon>Scolecida</taxon>
        <taxon>Capitellidae</taxon>
        <taxon>Capitella</taxon>
    </lineage>
</organism>
<dbReference type="EMBL" id="KB311404">
    <property type="protein sequence ID" value="ELT89366.1"/>
    <property type="molecule type" value="Genomic_DNA"/>
</dbReference>
<gene>
    <name evidence="3" type="ORF">CAPTEDRAFT_209129</name>
</gene>
<dbReference type="Pfam" id="PF03645">
    <property type="entry name" value="Tctex-1"/>
    <property type="match status" value="1"/>
</dbReference>
<evidence type="ECO:0000313" key="3">
    <source>
        <dbReference type="EMBL" id="ELT89366.1"/>
    </source>
</evidence>
<comment type="similarity">
    <text evidence="1">Belongs to the dynein light chain Tctex-type family.</text>
</comment>
<dbReference type="EMBL" id="AMQN01032748">
    <property type="status" value="NOT_ANNOTATED_CDS"/>
    <property type="molecule type" value="Genomic_DNA"/>
</dbReference>
<evidence type="ECO:0000256" key="2">
    <source>
        <dbReference type="SAM" id="MobiDB-lite"/>
    </source>
</evidence>
<reference evidence="5" key="1">
    <citation type="submission" date="2012-12" db="EMBL/GenBank/DDBJ databases">
        <authorList>
            <person name="Hellsten U."/>
            <person name="Grimwood J."/>
            <person name="Chapman J.A."/>
            <person name="Shapiro H."/>
            <person name="Aerts A."/>
            <person name="Otillar R.P."/>
            <person name="Terry A.Y."/>
            <person name="Boore J.L."/>
            <person name="Simakov O."/>
            <person name="Marletaz F."/>
            <person name="Cho S.-J."/>
            <person name="Edsinger-Gonzales E."/>
            <person name="Havlak P."/>
            <person name="Kuo D.-H."/>
            <person name="Larsson T."/>
            <person name="Lv J."/>
            <person name="Arendt D."/>
            <person name="Savage R."/>
            <person name="Osoegawa K."/>
            <person name="de Jong P."/>
            <person name="Lindberg D.R."/>
            <person name="Seaver E.C."/>
            <person name="Weisblat D.A."/>
            <person name="Putnam N.H."/>
            <person name="Grigoriev I.V."/>
            <person name="Rokhsar D.S."/>
        </authorList>
    </citation>
    <scope>NUCLEOTIDE SEQUENCE</scope>
    <source>
        <strain evidence="5">I ESC-2004</strain>
    </source>
</reference>
<dbReference type="Gene3D" id="3.30.1140.40">
    <property type="entry name" value="Tctex-1"/>
    <property type="match status" value="1"/>
</dbReference>
<dbReference type="InterPro" id="IPR005334">
    <property type="entry name" value="Tctex-1-like"/>
</dbReference>
<reference evidence="4" key="3">
    <citation type="submission" date="2015-06" db="UniProtKB">
        <authorList>
            <consortium name="EnsemblMetazoa"/>
        </authorList>
    </citation>
    <scope>IDENTIFICATION</scope>
</reference>
<dbReference type="AlphaFoldDB" id="R7TE82"/>
<evidence type="ECO:0000256" key="1">
    <source>
        <dbReference type="ARBA" id="ARBA00005361"/>
    </source>
</evidence>
<dbReference type="Proteomes" id="UP000014760">
    <property type="component" value="Unassembled WGS sequence"/>
</dbReference>
<dbReference type="EnsemblMetazoa" id="CapteT209129">
    <property type="protein sequence ID" value="CapteP209129"/>
    <property type="gene ID" value="CapteG209129"/>
</dbReference>
<protein>
    <submittedName>
        <fullName evidence="3 4">Uncharacterized protein</fullName>
    </submittedName>
</protein>
<keyword evidence="5" id="KW-1185">Reference proteome</keyword>
<feature type="compositionally biased region" description="Low complexity" evidence="2">
    <location>
        <begin position="62"/>
        <end position="76"/>
    </location>
</feature>
<dbReference type="CDD" id="cd21451">
    <property type="entry name" value="DLC-like_TCTEX1D"/>
    <property type="match status" value="1"/>
</dbReference>
<reference evidence="3 5" key="2">
    <citation type="journal article" date="2013" name="Nature">
        <title>Insights into bilaterian evolution from three spiralian genomes.</title>
        <authorList>
            <person name="Simakov O."/>
            <person name="Marletaz F."/>
            <person name="Cho S.J."/>
            <person name="Edsinger-Gonzales E."/>
            <person name="Havlak P."/>
            <person name="Hellsten U."/>
            <person name="Kuo D.H."/>
            <person name="Larsson T."/>
            <person name="Lv J."/>
            <person name="Arendt D."/>
            <person name="Savage R."/>
            <person name="Osoegawa K."/>
            <person name="de Jong P."/>
            <person name="Grimwood J."/>
            <person name="Chapman J.A."/>
            <person name="Shapiro H."/>
            <person name="Aerts A."/>
            <person name="Otillar R.P."/>
            <person name="Terry A.Y."/>
            <person name="Boore J.L."/>
            <person name="Grigoriev I.V."/>
            <person name="Lindberg D.R."/>
            <person name="Seaver E.C."/>
            <person name="Weisblat D.A."/>
            <person name="Putnam N.H."/>
            <person name="Rokhsar D.S."/>
        </authorList>
    </citation>
    <scope>NUCLEOTIDE SEQUENCE</scope>
    <source>
        <strain evidence="3 5">I ESC-2004</strain>
    </source>
</reference>
<proteinExistence type="inferred from homology"/>
<dbReference type="HOGENOM" id="CLU_1596108_0_0_1"/>